<keyword evidence="2" id="KW-1185">Reference proteome</keyword>
<keyword evidence="1" id="KW-0732">Signal</keyword>
<sequence>MKSRLLSLLLELHRILAIGWDWINQLPEEILRNTLSLMVMKEAARTCILSRRQRNLWKVFSSHLDFDAFQTMRLIFDGSLVEQLRIAIDLGESYATAVDKWINFAIVRRVQRLEVDQTAAAGCYTSSDSVYTFPSWLLDLPFDFPSFDRLTSLCKVLYLPNNQATINIRFIEVPELALVSFGNEYREKFITNSPSTLYLARLEKLELDLRLMDSARCVGFPTNFPEFSNLKHFGIEICSARRSGKSKLGDTVTSVST</sequence>
<accession>A0ABM4W933</accession>
<dbReference type="GeneID" id="140021425"/>
<name>A0ABM4W933_COFAR</name>
<dbReference type="PANTHER" id="PTHR31639">
    <property type="entry name" value="F-BOX PROTEIN-LIKE"/>
    <property type="match status" value="1"/>
</dbReference>
<reference evidence="3" key="1">
    <citation type="submission" date="2025-08" db="UniProtKB">
        <authorList>
            <consortium name="RefSeq"/>
        </authorList>
    </citation>
    <scope>IDENTIFICATION</scope>
    <source>
        <tissue evidence="3">Leaves</tissue>
    </source>
</reference>
<feature type="signal peptide" evidence="1">
    <location>
        <begin position="1"/>
        <end position="17"/>
    </location>
</feature>
<evidence type="ECO:0000313" key="3">
    <source>
        <dbReference type="RefSeq" id="XP_071928290.1"/>
    </source>
</evidence>
<evidence type="ECO:0000313" key="2">
    <source>
        <dbReference type="Proteomes" id="UP001652660"/>
    </source>
</evidence>
<evidence type="ECO:0000256" key="1">
    <source>
        <dbReference type="SAM" id="SignalP"/>
    </source>
</evidence>
<protein>
    <submittedName>
        <fullName evidence="3">F-box/LRR-repeat protein At5g02700</fullName>
    </submittedName>
</protein>
<dbReference type="SUPFAM" id="SSF81383">
    <property type="entry name" value="F-box domain"/>
    <property type="match status" value="1"/>
</dbReference>
<dbReference type="PANTHER" id="PTHR31639:SF100">
    <property type="entry name" value="OS07G0160500 PROTEIN"/>
    <property type="match status" value="1"/>
</dbReference>
<organism evidence="2 3">
    <name type="scientific">Coffea arabica</name>
    <name type="common">Arabian coffee</name>
    <dbReference type="NCBI Taxonomy" id="13443"/>
    <lineage>
        <taxon>Eukaryota</taxon>
        <taxon>Viridiplantae</taxon>
        <taxon>Streptophyta</taxon>
        <taxon>Embryophyta</taxon>
        <taxon>Tracheophyta</taxon>
        <taxon>Spermatophyta</taxon>
        <taxon>Magnoliopsida</taxon>
        <taxon>eudicotyledons</taxon>
        <taxon>Gunneridae</taxon>
        <taxon>Pentapetalae</taxon>
        <taxon>asterids</taxon>
        <taxon>lamiids</taxon>
        <taxon>Gentianales</taxon>
        <taxon>Rubiaceae</taxon>
        <taxon>Ixoroideae</taxon>
        <taxon>Gardenieae complex</taxon>
        <taxon>Bertiereae - Coffeeae clade</taxon>
        <taxon>Coffeeae</taxon>
        <taxon>Coffea</taxon>
    </lineage>
</organism>
<dbReference type="InterPro" id="IPR036047">
    <property type="entry name" value="F-box-like_dom_sf"/>
</dbReference>
<proteinExistence type="predicted"/>
<dbReference type="RefSeq" id="XP_071928290.1">
    <property type="nucleotide sequence ID" value="XM_072072189.1"/>
</dbReference>
<feature type="chain" id="PRO_5045782448" evidence="1">
    <location>
        <begin position="18"/>
        <end position="257"/>
    </location>
</feature>
<gene>
    <name evidence="3" type="primary">LOC140021425</name>
</gene>
<dbReference type="Proteomes" id="UP001652660">
    <property type="component" value="Chromosome 11e"/>
</dbReference>